<sequence length="111" mass="11940">MRDENRKKLKATTSKTISILTVFMLALHDAGCPALPAAGTVREKPMKVAMVKSEFTFTMPSRAVTWTLVLDLPVAAAVVVVGFCVASETFDYGSTTHGSPNHRAKDSTPSQ</sequence>
<evidence type="ECO:0000313" key="4">
    <source>
        <dbReference type="Proteomes" id="UP001604277"/>
    </source>
</evidence>
<dbReference type="Proteomes" id="UP001604277">
    <property type="component" value="Unassembled WGS sequence"/>
</dbReference>
<dbReference type="EMBL" id="JBFOLJ010000012">
    <property type="protein sequence ID" value="KAL2488369.1"/>
    <property type="molecule type" value="Genomic_DNA"/>
</dbReference>
<evidence type="ECO:0000313" key="3">
    <source>
        <dbReference type="EMBL" id="KAL2488369.1"/>
    </source>
</evidence>
<protein>
    <submittedName>
        <fullName evidence="3">Uncharacterized protein</fullName>
    </submittedName>
</protein>
<evidence type="ECO:0000256" key="2">
    <source>
        <dbReference type="SAM" id="Phobius"/>
    </source>
</evidence>
<keyword evidence="2" id="KW-0812">Transmembrane</keyword>
<feature type="region of interest" description="Disordered" evidence="1">
    <location>
        <begin position="92"/>
        <end position="111"/>
    </location>
</feature>
<feature type="transmembrane region" description="Helical" evidence="2">
    <location>
        <begin position="63"/>
        <end position="86"/>
    </location>
</feature>
<accession>A0ABD1RJW9</accession>
<reference evidence="4" key="1">
    <citation type="submission" date="2024-07" db="EMBL/GenBank/DDBJ databases">
        <title>Two chromosome-level genome assemblies of Korean endemic species Abeliophyllum distichum and Forsythia ovata (Oleaceae).</title>
        <authorList>
            <person name="Jang H."/>
        </authorList>
    </citation>
    <scope>NUCLEOTIDE SEQUENCE [LARGE SCALE GENOMIC DNA]</scope>
</reference>
<evidence type="ECO:0000256" key="1">
    <source>
        <dbReference type="SAM" id="MobiDB-lite"/>
    </source>
</evidence>
<comment type="caution">
    <text evidence="3">The sequence shown here is derived from an EMBL/GenBank/DDBJ whole genome shotgun (WGS) entry which is preliminary data.</text>
</comment>
<gene>
    <name evidence="3" type="ORF">Fot_41661</name>
</gene>
<keyword evidence="2" id="KW-0472">Membrane</keyword>
<name>A0ABD1RJW9_9LAMI</name>
<keyword evidence="2" id="KW-1133">Transmembrane helix</keyword>
<keyword evidence="4" id="KW-1185">Reference proteome</keyword>
<organism evidence="3 4">
    <name type="scientific">Forsythia ovata</name>
    <dbReference type="NCBI Taxonomy" id="205694"/>
    <lineage>
        <taxon>Eukaryota</taxon>
        <taxon>Viridiplantae</taxon>
        <taxon>Streptophyta</taxon>
        <taxon>Embryophyta</taxon>
        <taxon>Tracheophyta</taxon>
        <taxon>Spermatophyta</taxon>
        <taxon>Magnoliopsida</taxon>
        <taxon>eudicotyledons</taxon>
        <taxon>Gunneridae</taxon>
        <taxon>Pentapetalae</taxon>
        <taxon>asterids</taxon>
        <taxon>lamiids</taxon>
        <taxon>Lamiales</taxon>
        <taxon>Oleaceae</taxon>
        <taxon>Forsythieae</taxon>
        <taxon>Forsythia</taxon>
    </lineage>
</organism>
<proteinExistence type="predicted"/>
<dbReference type="AlphaFoldDB" id="A0ABD1RJW9"/>